<organism evidence="1 2">
    <name type="scientific">Lecanicillium saksenae</name>
    <dbReference type="NCBI Taxonomy" id="468837"/>
    <lineage>
        <taxon>Eukaryota</taxon>
        <taxon>Fungi</taxon>
        <taxon>Dikarya</taxon>
        <taxon>Ascomycota</taxon>
        <taxon>Pezizomycotina</taxon>
        <taxon>Sordariomycetes</taxon>
        <taxon>Hypocreomycetidae</taxon>
        <taxon>Hypocreales</taxon>
        <taxon>Cordycipitaceae</taxon>
        <taxon>Lecanicillium</taxon>
    </lineage>
</organism>
<proteinExistence type="predicted"/>
<accession>A0ACC1QH64</accession>
<name>A0ACC1QH64_9HYPO</name>
<dbReference type="Proteomes" id="UP001148737">
    <property type="component" value="Unassembled WGS sequence"/>
</dbReference>
<sequence length="171" mass="18928">MSMLSQVFPPSPTFTEKELPDLQGKVCIVTGAAQGVTVPYLGDARSVGGGRAVEMRNRRRKRLRWRTRAASVKRGGSAIYWLLEQCQAAGLMWFVGLVGLAGDTREQARRWRCWGGNGPAGIRRAEKKLNKQNAERAKKRAEKKGKAQTMRQAAAGGWSRIDGKPKGKDEF</sequence>
<evidence type="ECO:0000313" key="2">
    <source>
        <dbReference type="Proteomes" id="UP001148737"/>
    </source>
</evidence>
<keyword evidence="2" id="KW-1185">Reference proteome</keyword>
<comment type="caution">
    <text evidence="1">The sequence shown here is derived from an EMBL/GenBank/DDBJ whole genome shotgun (WGS) entry which is preliminary data.</text>
</comment>
<gene>
    <name evidence="1" type="ORF">NLG97_g9493</name>
</gene>
<dbReference type="EMBL" id="JANAKD010001979">
    <property type="protein sequence ID" value="KAJ3475342.1"/>
    <property type="molecule type" value="Genomic_DNA"/>
</dbReference>
<protein>
    <submittedName>
        <fullName evidence="1">Uncharacterized protein</fullName>
    </submittedName>
</protein>
<reference evidence="1" key="1">
    <citation type="submission" date="2022-07" db="EMBL/GenBank/DDBJ databases">
        <title>Genome Sequence of Lecanicillium saksenae.</title>
        <authorList>
            <person name="Buettner E."/>
        </authorList>
    </citation>
    <scope>NUCLEOTIDE SEQUENCE</scope>
    <source>
        <strain evidence="1">VT-O1</strain>
    </source>
</reference>
<evidence type="ECO:0000313" key="1">
    <source>
        <dbReference type="EMBL" id="KAJ3475342.1"/>
    </source>
</evidence>